<dbReference type="EMBL" id="BKCJ010325159">
    <property type="protein sequence ID" value="GEZ79913.1"/>
    <property type="molecule type" value="Genomic_DNA"/>
</dbReference>
<name>A0A699INW0_TANCI</name>
<sequence>MIQKRSKYENKGKVPTETELVLEQTQQGTSYEVLVDPHGFKGYSNQTRANDKAIFVACFIDADNRPLMLENDMYYSWKSRMELYMMNIQHGRMIFESVEHGPLIWPTIEENGMIRPRKYSELTHAEAIQADCDVKATNIILQGLPPE</sequence>
<reference evidence="1" key="1">
    <citation type="journal article" date="2019" name="Sci. Rep.">
        <title>Draft genome of Tanacetum cinerariifolium, the natural source of mosquito coil.</title>
        <authorList>
            <person name="Yamashiro T."/>
            <person name="Shiraishi A."/>
            <person name="Satake H."/>
            <person name="Nakayama K."/>
        </authorList>
    </citation>
    <scope>NUCLEOTIDE SEQUENCE</scope>
</reference>
<feature type="non-terminal residue" evidence="1">
    <location>
        <position position="147"/>
    </location>
</feature>
<evidence type="ECO:0000313" key="1">
    <source>
        <dbReference type="EMBL" id="GEZ79913.1"/>
    </source>
</evidence>
<protein>
    <recommendedName>
        <fullName evidence="2">Integrase, catalytic region, zinc finger, CCHC-type, peptidase aspartic, catalytic</fullName>
    </recommendedName>
</protein>
<comment type="caution">
    <text evidence="1">The sequence shown here is derived from an EMBL/GenBank/DDBJ whole genome shotgun (WGS) entry which is preliminary data.</text>
</comment>
<evidence type="ECO:0008006" key="2">
    <source>
        <dbReference type="Google" id="ProtNLM"/>
    </source>
</evidence>
<proteinExistence type="predicted"/>
<accession>A0A699INW0</accession>
<gene>
    <name evidence="1" type="ORF">Tci_551886</name>
</gene>
<dbReference type="AlphaFoldDB" id="A0A699INW0"/>
<organism evidence="1">
    <name type="scientific">Tanacetum cinerariifolium</name>
    <name type="common">Dalmatian daisy</name>
    <name type="synonym">Chrysanthemum cinerariifolium</name>
    <dbReference type="NCBI Taxonomy" id="118510"/>
    <lineage>
        <taxon>Eukaryota</taxon>
        <taxon>Viridiplantae</taxon>
        <taxon>Streptophyta</taxon>
        <taxon>Embryophyta</taxon>
        <taxon>Tracheophyta</taxon>
        <taxon>Spermatophyta</taxon>
        <taxon>Magnoliopsida</taxon>
        <taxon>eudicotyledons</taxon>
        <taxon>Gunneridae</taxon>
        <taxon>Pentapetalae</taxon>
        <taxon>asterids</taxon>
        <taxon>campanulids</taxon>
        <taxon>Asterales</taxon>
        <taxon>Asteraceae</taxon>
        <taxon>Asteroideae</taxon>
        <taxon>Anthemideae</taxon>
        <taxon>Anthemidinae</taxon>
        <taxon>Tanacetum</taxon>
    </lineage>
</organism>